<name>A0A8J3JQ34_9ACTN</name>
<gene>
    <name evidence="2" type="ORF">Cba03nite_40920</name>
</gene>
<keyword evidence="3" id="KW-1185">Reference proteome</keyword>
<feature type="domain" description="STAS" evidence="1">
    <location>
        <begin position="198"/>
        <end position="246"/>
    </location>
</feature>
<dbReference type="InterPro" id="IPR036513">
    <property type="entry name" value="STAS_dom_sf"/>
</dbReference>
<sequence length="286" mass="30699">MADAVTVDELHPGDHACLTFTDPDERLDLVAEFVADGLHRGQRVICFTDSLSPDELAAELAMREVAAVAAIGSGQLTLYASHDAPAVEGGATAERMVALIAAERHRAARRGVPGLRVAADMCWAGRPMAVDQLLTFERQAASLFTDGRLTAICQYDRETFDAVTLAFAADAHHKTIAALAYHDTPLLRICRQHRPAGVRIAGEMDYTHLEPLGQALTEALRLDDNIHLNLTKLRFIDVTAATAIVQSALALPAPRRMTVSCPPPVAAVLEAVGAGQATQMSLQRQP</sequence>
<dbReference type="RefSeq" id="WP_203748467.1">
    <property type="nucleotide sequence ID" value="NZ_BONF01000024.1"/>
</dbReference>
<evidence type="ECO:0000259" key="1">
    <source>
        <dbReference type="PROSITE" id="PS50801"/>
    </source>
</evidence>
<dbReference type="Pfam" id="PF14417">
    <property type="entry name" value="MEDS"/>
    <property type="match status" value="1"/>
</dbReference>
<dbReference type="SUPFAM" id="SSF52091">
    <property type="entry name" value="SpoIIaa-like"/>
    <property type="match status" value="1"/>
</dbReference>
<proteinExistence type="predicted"/>
<dbReference type="AlphaFoldDB" id="A0A8J3JQ34"/>
<dbReference type="Proteomes" id="UP000601223">
    <property type="component" value="Unassembled WGS sequence"/>
</dbReference>
<dbReference type="InterPro" id="IPR002645">
    <property type="entry name" value="STAS_dom"/>
</dbReference>
<comment type="caution">
    <text evidence="2">The sequence shown here is derived from an EMBL/GenBank/DDBJ whole genome shotgun (WGS) entry which is preliminary data.</text>
</comment>
<protein>
    <recommendedName>
        <fullName evidence="1">STAS domain-containing protein</fullName>
    </recommendedName>
</protein>
<dbReference type="InterPro" id="IPR025847">
    <property type="entry name" value="MEDS_domain"/>
</dbReference>
<dbReference type="EMBL" id="BONF01000024">
    <property type="protein sequence ID" value="GIF82743.1"/>
    <property type="molecule type" value="Genomic_DNA"/>
</dbReference>
<organism evidence="2 3">
    <name type="scientific">Catellatospora bangladeshensis</name>
    <dbReference type="NCBI Taxonomy" id="310355"/>
    <lineage>
        <taxon>Bacteria</taxon>
        <taxon>Bacillati</taxon>
        <taxon>Actinomycetota</taxon>
        <taxon>Actinomycetes</taxon>
        <taxon>Micromonosporales</taxon>
        <taxon>Micromonosporaceae</taxon>
        <taxon>Catellatospora</taxon>
    </lineage>
</organism>
<evidence type="ECO:0000313" key="2">
    <source>
        <dbReference type="EMBL" id="GIF82743.1"/>
    </source>
</evidence>
<reference evidence="2 3" key="1">
    <citation type="submission" date="2021-01" db="EMBL/GenBank/DDBJ databases">
        <title>Whole genome shotgun sequence of Catellatospora bangladeshensis NBRC 107357.</title>
        <authorList>
            <person name="Komaki H."/>
            <person name="Tamura T."/>
        </authorList>
    </citation>
    <scope>NUCLEOTIDE SEQUENCE [LARGE SCALE GENOMIC DNA]</scope>
    <source>
        <strain evidence="2 3">NBRC 107357</strain>
    </source>
</reference>
<evidence type="ECO:0000313" key="3">
    <source>
        <dbReference type="Proteomes" id="UP000601223"/>
    </source>
</evidence>
<dbReference type="Gene3D" id="3.30.750.24">
    <property type="entry name" value="STAS domain"/>
    <property type="match status" value="1"/>
</dbReference>
<accession>A0A8J3JQ34</accession>
<dbReference type="PROSITE" id="PS50801">
    <property type="entry name" value="STAS"/>
    <property type="match status" value="1"/>
</dbReference>